<name>A0A1H1DRQ7_9MICC</name>
<dbReference type="SUPFAM" id="SSF52540">
    <property type="entry name" value="P-loop containing nucleoside triphosphate hydrolases"/>
    <property type="match status" value="1"/>
</dbReference>
<gene>
    <name evidence="1" type="ORF">SAMN04489742_2579</name>
</gene>
<accession>A0A1H1DRQ7</accession>
<keyword evidence="2" id="KW-1185">Reference proteome</keyword>
<sequence length="393" mass="41470">METSLAGIGSRPLRPTVAASFLAEVAAAPETRLLAGIVGAGGTGKTVLLDDLEAQYRAMGLHVLRNCVDLSPTELDLCTVNTRGAVLVDDAHEFSDSALAQLGSLIEERDVNLMVAYRPWPQPAALRRLSATLEQHHAPVILGPLSNEEIRARAAEVLETAPTTSLVDQLAETTAGMPWLVYLVMEAIGQGDSNVLSEPHQSRTLMDQLRHELDKIDGGLTDLLLALSVGFDLAGQIPPALDRAGESLDHLVARARAAGLLRADGKLVPLVRQAVLAATPPYRVHEAQRALVDTITAEGRPLGEVARGLARSGLRDPRIARALEDEGDNVLAEQPALAAALYDEAGAAGSDELATAARRAQAASAIGDLDGAGRILDNLLSSQDAPDLVRGWT</sequence>
<evidence type="ECO:0000313" key="1">
    <source>
        <dbReference type="EMBL" id="SDQ79174.1"/>
    </source>
</evidence>
<evidence type="ECO:0000313" key="2">
    <source>
        <dbReference type="Proteomes" id="UP000181917"/>
    </source>
</evidence>
<dbReference type="EMBL" id="FNKH01000002">
    <property type="protein sequence ID" value="SDQ79174.1"/>
    <property type="molecule type" value="Genomic_DNA"/>
</dbReference>
<proteinExistence type="predicted"/>
<organism evidence="1 2">
    <name type="scientific">Crystallibacter crystallopoietes</name>
    <dbReference type="NCBI Taxonomy" id="37928"/>
    <lineage>
        <taxon>Bacteria</taxon>
        <taxon>Bacillati</taxon>
        <taxon>Actinomycetota</taxon>
        <taxon>Actinomycetes</taxon>
        <taxon>Micrococcales</taxon>
        <taxon>Micrococcaceae</taxon>
        <taxon>Crystallibacter</taxon>
    </lineage>
</organism>
<reference evidence="1 2" key="1">
    <citation type="submission" date="2016-10" db="EMBL/GenBank/DDBJ databases">
        <authorList>
            <person name="de Groot N.N."/>
        </authorList>
    </citation>
    <scope>NUCLEOTIDE SEQUENCE [LARGE SCALE GENOMIC DNA]</scope>
    <source>
        <strain evidence="1 2">DSM 20117</strain>
    </source>
</reference>
<dbReference type="Proteomes" id="UP000181917">
    <property type="component" value="Unassembled WGS sequence"/>
</dbReference>
<dbReference type="STRING" id="37928.SAMN04489742_2579"/>
<dbReference type="RefSeq" id="WP_244520195.1">
    <property type="nucleotide sequence ID" value="NZ_FNKH01000002.1"/>
</dbReference>
<protein>
    <submittedName>
        <fullName evidence="1">Uncharacterized protein</fullName>
    </submittedName>
</protein>
<dbReference type="InterPro" id="IPR027417">
    <property type="entry name" value="P-loop_NTPase"/>
</dbReference>
<dbReference type="AlphaFoldDB" id="A0A1H1DRQ7"/>